<sequence length="411" mass="44503">MKILHLANLYAPIIGGLERSVATSSEELVRRGHEVTVLTLATPGVPPEERIGDVRVVRVRSIANRLLPRINQDRAKPFHPTAADPLTVADIRRELRAHRYDVVHSHDWLMYSYLPLRFGPDGVPHVHTAHDFGLACVKKTFARDGRGCATGPRLSHCLPCASGQYGRPKAAALTAALRAHRHRGIDALTAISPSVARALEQARLPAGLPVQVVSSLVPDGLDELARRTPRPDWLPDRPYLLFVGALGPHKGVDVLFTAYRKLVDQWHGAEPAPALVCIGTWRPDTPPVPPGVLVRHDVPHAQVMAAWHGAAVGVVPSINEAMGQVAVEALLARTPLIASRVGGLADMIRDGESGLHVPAGDPEALHAALIRVLTDDALADRLRTAGYHRGLDFTAARVVPQIEEVYRACRA</sequence>
<keyword evidence="1" id="KW-0328">Glycosyltransferase</keyword>
<dbReference type="Proteomes" id="UP000623608">
    <property type="component" value="Unassembled WGS sequence"/>
</dbReference>
<dbReference type="GO" id="GO:0016758">
    <property type="term" value="F:hexosyltransferase activity"/>
    <property type="evidence" value="ECO:0007669"/>
    <property type="project" value="TreeGrafter"/>
</dbReference>
<organism evidence="5 6">
    <name type="scientific">Paractinoplanes tereljensis</name>
    <dbReference type="NCBI Taxonomy" id="571912"/>
    <lineage>
        <taxon>Bacteria</taxon>
        <taxon>Bacillati</taxon>
        <taxon>Actinomycetota</taxon>
        <taxon>Actinomycetes</taxon>
        <taxon>Micromonosporales</taxon>
        <taxon>Micromonosporaceae</taxon>
        <taxon>Paractinoplanes</taxon>
    </lineage>
</organism>
<accession>A0A919TQF3</accession>
<evidence type="ECO:0000259" key="3">
    <source>
        <dbReference type="Pfam" id="PF00534"/>
    </source>
</evidence>
<gene>
    <name evidence="5" type="ORF">Ate02nite_08240</name>
</gene>
<reference evidence="5" key="1">
    <citation type="submission" date="2021-01" db="EMBL/GenBank/DDBJ databases">
        <title>Whole genome shotgun sequence of Actinoplanes tereljensis NBRC 105297.</title>
        <authorList>
            <person name="Komaki H."/>
            <person name="Tamura T."/>
        </authorList>
    </citation>
    <scope>NUCLEOTIDE SEQUENCE</scope>
    <source>
        <strain evidence="5">NBRC 105297</strain>
    </source>
</reference>
<keyword evidence="2" id="KW-0808">Transferase</keyword>
<name>A0A919TQF3_9ACTN</name>
<protein>
    <recommendedName>
        <fullName evidence="7">Glycosyltransferase</fullName>
    </recommendedName>
</protein>
<evidence type="ECO:0000256" key="2">
    <source>
        <dbReference type="ARBA" id="ARBA00022679"/>
    </source>
</evidence>
<evidence type="ECO:0008006" key="7">
    <source>
        <dbReference type="Google" id="ProtNLM"/>
    </source>
</evidence>
<feature type="domain" description="Glycosyltransferase subfamily 4-like N-terminal" evidence="4">
    <location>
        <begin position="14"/>
        <end position="206"/>
    </location>
</feature>
<comment type="caution">
    <text evidence="5">The sequence shown here is derived from an EMBL/GenBank/DDBJ whole genome shotgun (WGS) entry which is preliminary data.</text>
</comment>
<dbReference type="AlphaFoldDB" id="A0A919TQF3"/>
<dbReference type="Gene3D" id="3.40.50.2000">
    <property type="entry name" value="Glycogen Phosphorylase B"/>
    <property type="match status" value="2"/>
</dbReference>
<proteinExistence type="predicted"/>
<dbReference type="InterPro" id="IPR028098">
    <property type="entry name" value="Glyco_trans_4-like_N"/>
</dbReference>
<dbReference type="SUPFAM" id="SSF53756">
    <property type="entry name" value="UDP-Glycosyltransferase/glycogen phosphorylase"/>
    <property type="match status" value="1"/>
</dbReference>
<dbReference type="CDD" id="cd03801">
    <property type="entry name" value="GT4_PimA-like"/>
    <property type="match status" value="1"/>
</dbReference>
<evidence type="ECO:0000259" key="4">
    <source>
        <dbReference type="Pfam" id="PF13439"/>
    </source>
</evidence>
<evidence type="ECO:0000313" key="6">
    <source>
        <dbReference type="Proteomes" id="UP000623608"/>
    </source>
</evidence>
<dbReference type="GO" id="GO:1901137">
    <property type="term" value="P:carbohydrate derivative biosynthetic process"/>
    <property type="evidence" value="ECO:0007669"/>
    <property type="project" value="UniProtKB-ARBA"/>
</dbReference>
<feature type="domain" description="Glycosyl transferase family 1" evidence="3">
    <location>
        <begin position="235"/>
        <end position="388"/>
    </location>
</feature>
<keyword evidence="6" id="KW-1185">Reference proteome</keyword>
<evidence type="ECO:0000313" key="5">
    <source>
        <dbReference type="EMBL" id="GIF18094.1"/>
    </source>
</evidence>
<dbReference type="Pfam" id="PF13439">
    <property type="entry name" value="Glyco_transf_4"/>
    <property type="match status" value="1"/>
</dbReference>
<dbReference type="EMBL" id="BOMY01000002">
    <property type="protein sequence ID" value="GIF18094.1"/>
    <property type="molecule type" value="Genomic_DNA"/>
</dbReference>
<dbReference type="PANTHER" id="PTHR45947">
    <property type="entry name" value="SULFOQUINOVOSYL TRANSFERASE SQD2"/>
    <property type="match status" value="1"/>
</dbReference>
<dbReference type="RefSeq" id="WP_203798847.1">
    <property type="nucleotide sequence ID" value="NZ_BOMY01000002.1"/>
</dbReference>
<evidence type="ECO:0000256" key="1">
    <source>
        <dbReference type="ARBA" id="ARBA00022676"/>
    </source>
</evidence>
<dbReference type="InterPro" id="IPR050194">
    <property type="entry name" value="Glycosyltransferase_grp1"/>
</dbReference>
<dbReference type="InterPro" id="IPR001296">
    <property type="entry name" value="Glyco_trans_1"/>
</dbReference>
<dbReference type="Pfam" id="PF00534">
    <property type="entry name" value="Glycos_transf_1"/>
    <property type="match status" value="1"/>
</dbReference>
<dbReference type="PANTHER" id="PTHR45947:SF3">
    <property type="entry name" value="SULFOQUINOVOSYL TRANSFERASE SQD2"/>
    <property type="match status" value="1"/>
</dbReference>